<dbReference type="CDD" id="cd01948">
    <property type="entry name" value="EAL"/>
    <property type="match status" value="1"/>
</dbReference>
<dbReference type="PROSITE" id="PS50113">
    <property type="entry name" value="PAC"/>
    <property type="match status" value="1"/>
</dbReference>
<dbReference type="InterPro" id="IPR035919">
    <property type="entry name" value="EAL_sf"/>
</dbReference>
<dbReference type="SUPFAM" id="SSF55785">
    <property type="entry name" value="PYP-like sensor domain (PAS domain)"/>
    <property type="match status" value="2"/>
</dbReference>
<evidence type="ECO:0000313" key="5">
    <source>
        <dbReference type="EMBL" id="MDC8756472.1"/>
    </source>
</evidence>
<feature type="domain" description="PAS" evidence="1">
    <location>
        <begin position="168"/>
        <end position="231"/>
    </location>
</feature>
<dbReference type="InterPro" id="IPR000014">
    <property type="entry name" value="PAS"/>
</dbReference>
<dbReference type="SUPFAM" id="SSF141868">
    <property type="entry name" value="EAL domain-like"/>
    <property type="match status" value="1"/>
</dbReference>
<evidence type="ECO:0000259" key="4">
    <source>
        <dbReference type="PROSITE" id="PS50887"/>
    </source>
</evidence>
<gene>
    <name evidence="5" type="ORF">OIK44_02585</name>
</gene>
<reference evidence="5 6" key="1">
    <citation type="submission" date="2022-10" db="EMBL/GenBank/DDBJ databases">
        <title>Janthinobacterium sp. hw3 Genome sequencing.</title>
        <authorList>
            <person name="Park S."/>
        </authorList>
    </citation>
    <scope>NUCLEOTIDE SEQUENCE [LARGE SCALE GENOMIC DNA]</scope>
    <source>
        <strain evidence="6">hw3</strain>
    </source>
</reference>
<dbReference type="SMART" id="SM00267">
    <property type="entry name" value="GGDEF"/>
    <property type="match status" value="1"/>
</dbReference>
<dbReference type="Pfam" id="PF00989">
    <property type="entry name" value="PAS"/>
    <property type="match status" value="1"/>
</dbReference>
<dbReference type="InterPro" id="IPR035965">
    <property type="entry name" value="PAS-like_dom_sf"/>
</dbReference>
<dbReference type="PROSITE" id="PS50112">
    <property type="entry name" value="PAS"/>
    <property type="match status" value="1"/>
</dbReference>
<dbReference type="InterPro" id="IPR013767">
    <property type="entry name" value="PAS_fold"/>
</dbReference>
<dbReference type="InterPro" id="IPR000700">
    <property type="entry name" value="PAS-assoc_C"/>
</dbReference>
<dbReference type="NCBIfam" id="TIGR00254">
    <property type="entry name" value="GGDEF"/>
    <property type="match status" value="1"/>
</dbReference>
<feature type="domain" description="GGDEF" evidence="4">
    <location>
        <begin position="324"/>
        <end position="457"/>
    </location>
</feature>
<dbReference type="InterPro" id="IPR052155">
    <property type="entry name" value="Biofilm_reg_signaling"/>
</dbReference>
<dbReference type="SMART" id="SM00052">
    <property type="entry name" value="EAL"/>
    <property type="match status" value="1"/>
</dbReference>
<dbReference type="RefSeq" id="WP_273669105.1">
    <property type="nucleotide sequence ID" value="NZ_JAQQXR010000001.1"/>
</dbReference>
<proteinExistence type="predicted"/>
<dbReference type="Gene3D" id="3.20.20.450">
    <property type="entry name" value="EAL domain"/>
    <property type="match status" value="1"/>
</dbReference>
<dbReference type="PROSITE" id="PS50887">
    <property type="entry name" value="GGDEF"/>
    <property type="match status" value="1"/>
</dbReference>
<evidence type="ECO:0000313" key="6">
    <source>
        <dbReference type="Proteomes" id="UP001221208"/>
    </source>
</evidence>
<dbReference type="Gene3D" id="3.30.70.270">
    <property type="match status" value="1"/>
</dbReference>
<dbReference type="Pfam" id="PF00563">
    <property type="entry name" value="EAL"/>
    <property type="match status" value="1"/>
</dbReference>
<dbReference type="EMBL" id="JAQQXR010000001">
    <property type="protein sequence ID" value="MDC8756472.1"/>
    <property type="molecule type" value="Genomic_DNA"/>
</dbReference>
<dbReference type="InterPro" id="IPR029787">
    <property type="entry name" value="Nucleotide_cyclase"/>
</dbReference>
<accession>A0ABT5JUP1</accession>
<dbReference type="SUPFAM" id="SSF55073">
    <property type="entry name" value="Nucleotide cyclase"/>
    <property type="match status" value="1"/>
</dbReference>
<evidence type="ECO:0000259" key="1">
    <source>
        <dbReference type="PROSITE" id="PS50112"/>
    </source>
</evidence>
<dbReference type="CDD" id="cd01949">
    <property type="entry name" value="GGDEF"/>
    <property type="match status" value="1"/>
</dbReference>
<evidence type="ECO:0000259" key="3">
    <source>
        <dbReference type="PROSITE" id="PS50883"/>
    </source>
</evidence>
<feature type="domain" description="EAL" evidence="3">
    <location>
        <begin position="466"/>
        <end position="721"/>
    </location>
</feature>
<sequence>MDKDQHARPGIQAHHAVIAAMGGTPELAPEASFDEVPLSPERLRFEREQAYFNDIYLLAPVGYFVLAFDTTILQVNLVGADLLGIPRDHPGLHHFRSFISAPFLRDFDSFVHLALNSSHPERIQLQMTRGRHDQGFPATLLASADGSGQAFRVVLELAEGKLAALERSEERFRRIVHSAEEGIWEIDAAARTSFVNPKMAQMLGYRIEDMLDKPLVAFMDDEGRAMLERNIARRQQGIAERHEFKFIRRDGSELWATLATNPIFDGESAYLGALALVTDITERKESSARIWQQANFDELTALPNRHMFLDRLKNEMKKAGRHGRFVALLFIDLDHFKEVNDRLGHDRGDLLLAGASRRIVECVRGSDTVARLGGDEFTVILAGFDQLTSVERVAQEMVGRLARPFELDGEQALVSASIGIALYPSDAPDIEELMRHADQAMYAAKSAGRNRYSYFTADLQAAAQLRLRTVLDLREALAGQQFEIHYQPIVSLRNGTVERAEALLRWRHPERGLLSPGEFLPFAISAGLIVEIGDWVFRQAVLQLKSWQAELSPGFQICVNKSPVEFRSDAAFYQGWIDHLAQQGLPARSIVIEITEGVLQDEGRPVIERLRQFREMGLQVALDDFGSGYFSLSCLRKLDIDYLKIDPSFVRQLQPGSADLALCEAIIAMAHKLGLDVVAEGVETAAQRDLLAAAGCDYAQGYVFAPALPAAQLALMARAARLPPP</sequence>
<keyword evidence="6" id="KW-1185">Reference proteome</keyword>
<protein>
    <submittedName>
        <fullName evidence="5">EAL domain-containing protein</fullName>
    </submittedName>
</protein>
<feature type="domain" description="PAC" evidence="2">
    <location>
        <begin position="240"/>
        <end position="292"/>
    </location>
</feature>
<dbReference type="InterPro" id="IPR000160">
    <property type="entry name" value="GGDEF_dom"/>
</dbReference>
<dbReference type="InterPro" id="IPR001633">
    <property type="entry name" value="EAL_dom"/>
</dbReference>
<comment type="caution">
    <text evidence="5">The sequence shown here is derived from an EMBL/GenBank/DDBJ whole genome shotgun (WGS) entry which is preliminary data.</text>
</comment>
<name>A0ABT5JUP1_9BURK</name>
<organism evidence="5 6">
    <name type="scientific">Janthinobacterium fluminis</name>
    <dbReference type="NCBI Taxonomy" id="2987524"/>
    <lineage>
        <taxon>Bacteria</taxon>
        <taxon>Pseudomonadati</taxon>
        <taxon>Pseudomonadota</taxon>
        <taxon>Betaproteobacteria</taxon>
        <taxon>Burkholderiales</taxon>
        <taxon>Oxalobacteraceae</taxon>
        <taxon>Janthinobacterium</taxon>
    </lineage>
</organism>
<evidence type="ECO:0000259" key="2">
    <source>
        <dbReference type="PROSITE" id="PS50113"/>
    </source>
</evidence>
<dbReference type="NCBIfam" id="TIGR00229">
    <property type="entry name" value="sensory_box"/>
    <property type="match status" value="1"/>
</dbReference>
<dbReference type="Pfam" id="PF00990">
    <property type="entry name" value="GGDEF"/>
    <property type="match status" value="1"/>
</dbReference>
<dbReference type="Proteomes" id="UP001221208">
    <property type="component" value="Unassembled WGS sequence"/>
</dbReference>
<dbReference type="InterPro" id="IPR001610">
    <property type="entry name" value="PAC"/>
</dbReference>
<dbReference type="CDD" id="cd00130">
    <property type="entry name" value="PAS"/>
    <property type="match status" value="1"/>
</dbReference>
<dbReference type="Gene3D" id="3.30.450.20">
    <property type="entry name" value="PAS domain"/>
    <property type="match status" value="1"/>
</dbReference>
<dbReference type="SMART" id="SM00091">
    <property type="entry name" value="PAS"/>
    <property type="match status" value="2"/>
</dbReference>
<dbReference type="PROSITE" id="PS50883">
    <property type="entry name" value="EAL"/>
    <property type="match status" value="1"/>
</dbReference>
<dbReference type="PANTHER" id="PTHR44757">
    <property type="entry name" value="DIGUANYLATE CYCLASE DGCP"/>
    <property type="match status" value="1"/>
</dbReference>
<dbReference type="InterPro" id="IPR043128">
    <property type="entry name" value="Rev_trsase/Diguanyl_cyclase"/>
</dbReference>
<dbReference type="SMART" id="SM00086">
    <property type="entry name" value="PAC"/>
    <property type="match status" value="1"/>
</dbReference>
<dbReference type="PANTHER" id="PTHR44757:SF2">
    <property type="entry name" value="BIOFILM ARCHITECTURE MAINTENANCE PROTEIN MBAA"/>
    <property type="match status" value="1"/>
</dbReference>